<name>A0A9K3E6A6_HELAN</name>
<dbReference type="AlphaFoldDB" id="A0A9K3E6A6"/>
<evidence type="ECO:0000313" key="2">
    <source>
        <dbReference type="Proteomes" id="UP000215914"/>
    </source>
</evidence>
<dbReference type="Pfam" id="PF03140">
    <property type="entry name" value="DUF247"/>
    <property type="match status" value="1"/>
</dbReference>
<dbReference type="Proteomes" id="UP000215914">
    <property type="component" value="Unassembled WGS sequence"/>
</dbReference>
<keyword evidence="2" id="KW-1185">Reference proteome</keyword>
<gene>
    <name evidence="1" type="ORF">HanXRQr2_Chr14g0621331</name>
</gene>
<dbReference type="Gramene" id="mRNA:HanXRQr2_Chr14g0621331">
    <property type="protein sequence ID" value="CDS:HanXRQr2_Chr14g0621331.1"/>
    <property type="gene ID" value="HanXRQr2_Chr14g0621331"/>
</dbReference>
<dbReference type="PANTHER" id="PTHR31170">
    <property type="entry name" value="BNAC04G53230D PROTEIN"/>
    <property type="match status" value="1"/>
</dbReference>
<accession>A0A9K3E6A6</accession>
<comment type="caution">
    <text evidence="1">The sequence shown here is derived from an EMBL/GenBank/DDBJ whole genome shotgun (WGS) entry which is preliminary data.</text>
</comment>
<reference evidence="1" key="2">
    <citation type="submission" date="2020-06" db="EMBL/GenBank/DDBJ databases">
        <title>Helianthus annuus Genome sequencing and assembly Release 2.</title>
        <authorList>
            <person name="Gouzy J."/>
            <person name="Langlade N."/>
            <person name="Munos S."/>
        </authorList>
    </citation>
    <scope>NUCLEOTIDE SEQUENCE</scope>
    <source>
        <tissue evidence="1">Leaves</tissue>
    </source>
</reference>
<evidence type="ECO:0000313" key="1">
    <source>
        <dbReference type="EMBL" id="KAF5767177.1"/>
    </source>
</evidence>
<dbReference type="EMBL" id="MNCJ02000329">
    <property type="protein sequence ID" value="KAF5767177.1"/>
    <property type="molecule type" value="Genomic_DNA"/>
</dbReference>
<reference evidence="1" key="1">
    <citation type="journal article" date="2017" name="Nature">
        <title>The sunflower genome provides insights into oil metabolism, flowering and Asterid evolution.</title>
        <authorList>
            <person name="Badouin H."/>
            <person name="Gouzy J."/>
            <person name="Grassa C.J."/>
            <person name="Murat F."/>
            <person name="Staton S.E."/>
            <person name="Cottret L."/>
            <person name="Lelandais-Briere C."/>
            <person name="Owens G.L."/>
            <person name="Carrere S."/>
            <person name="Mayjonade B."/>
            <person name="Legrand L."/>
            <person name="Gill N."/>
            <person name="Kane N.C."/>
            <person name="Bowers J.E."/>
            <person name="Hubner S."/>
            <person name="Bellec A."/>
            <person name="Berard A."/>
            <person name="Berges H."/>
            <person name="Blanchet N."/>
            <person name="Boniface M.C."/>
            <person name="Brunel D."/>
            <person name="Catrice O."/>
            <person name="Chaidir N."/>
            <person name="Claudel C."/>
            <person name="Donnadieu C."/>
            <person name="Faraut T."/>
            <person name="Fievet G."/>
            <person name="Helmstetter N."/>
            <person name="King M."/>
            <person name="Knapp S.J."/>
            <person name="Lai Z."/>
            <person name="Le Paslier M.C."/>
            <person name="Lippi Y."/>
            <person name="Lorenzon L."/>
            <person name="Mandel J.R."/>
            <person name="Marage G."/>
            <person name="Marchand G."/>
            <person name="Marquand E."/>
            <person name="Bret-Mestries E."/>
            <person name="Morien E."/>
            <person name="Nambeesan S."/>
            <person name="Nguyen T."/>
            <person name="Pegot-Espagnet P."/>
            <person name="Pouilly N."/>
            <person name="Raftis F."/>
            <person name="Sallet E."/>
            <person name="Schiex T."/>
            <person name="Thomas J."/>
            <person name="Vandecasteele C."/>
            <person name="Vares D."/>
            <person name="Vear F."/>
            <person name="Vautrin S."/>
            <person name="Crespi M."/>
            <person name="Mangin B."/>
            <person name="Burke J.M."/>
            <person name="Salse J."/>
            <person name="Munos S."/>
            <person name="Vincourt P."/>
            <person name="Rieseberg L.H."/>
            <person name="Langlade N.B."/>
        </authorList>
    </citation>
    <scope>NUCLEOTIDE SEQUENCE</scope>
    <source>
        <tissue evidence="1">Leaves</tissue>
    </source>
</reference>
<proteinExistence type="predicted"/>
<dbReference type="PANTHER" id="PTHR31170:SF25">
    <property type="entry name" value="BNAA09G04570D PROTEIN"/>
    <property type="match status" value="1"/>
</dbReference>
<dbReference type="OMA" id="VCTTHIR"/>
<protein>
    <submittedName>
        <fullName evidence="1">Uncharacterized protein</fullName>
    </submittedName>
</protein>
<organism evidence="1 2">
    <name type="scientific">Helianthus annuus</name>
    <name type="common">Common sunflower</name>
    <dbReference type="NCBI Taxonomy" id="4232"/>
    <lineage>
        <taxon>Eukaryota</taxon>
        <taxon>Viridiplantae</taxon>
        <taxon>Streptophyta</taxon>
        <taxon>Embryophyta</taxon>
        <taxon>Tracheophyta</taxon>
        <taxon>Spermatophyta</taxon>
        <taxon>Magnoliopsida</taxon>
        <taxon>eudicotyledons</taxon>
        <taxon>Gunneridae</taxon>
        <taxon>Pentapetalae</taxon>
        <taxon>asterids</taxon>
        <taxon>campanulids</taxon>
        <taxon>Asterales</taxon>
        <taxon>Asteraceae</taxon>
        <taxon>Asteroideae</taxon>
        <taxon>Heliantheae alliance</taxon>
        <taxon>Heliantheae</taxon>
        <taxon>Helianthus</taxon>
    </lineage>
</organism>
<dbReference type="InterPro" id="IPR004158">
    <property type="entry name" value="DUF247_pln"/>
</dbReference>
<sequence>MVTDACFILEFIHEISAGSTLPLQDQYIPYDLVLLENQIPFFVLKGLYECVIYKFGKTQPLAEFIQPLLKYANLFKRKLKVCGSSLYANLDHILGLLHHCYQSKNDISSGFPSSTIHSAVELDRVGVNFMPNQDAKWPMAMEVKFIRSRLFWFLFKPTLTMPTLRINDFTE</sequence>